<evidence type="ECO:0000313" key="1">
    <source>
        <dbReference type="EMBL" id="BBH17377.1"/>
    </source>
</evidence>
<organism evidence="1 2">
    <name type="scientific">Nocardioides baekrokdamisoli</name>
    <dbReference type="NCBI Taxonomy" id="1804624"/>
    <lineage>
        <taxon>Bacteria</taxon>
        <taxon>Bacillati</taxon>
        <taxon>Actinomycetota</taxon>
        <taxon>Actinomycetes</taxon>
        <taxon>Propionibacteriales</taxon>
        <taxon>Nocardioidaceae</taxon>
        <taxon>Nocardioides</taxon>
    </lineage>
</organism>
<evidence type="ECO:0000313" key="2">
    <source>
        <dbReference type="Proteomes" id="UP000271573"/>
    </source>
</evidence>
<proteinExistence type="predicted"/>
<accession>A0A3G9IEN5</accession>
<reference evidence="1 2" key="1">
    <citation type="submission" date="2018-11" db="EMBL/GenBank/DDBJ databases">
        <title>Complete genome sequence of Nocardioides baekrokdamisoli strain KCTC 39748.</title>
        <authorList>
            <person name="Kang S.W."/>
            <person name="Lee K.C."/>
            <person name="Kim K.K."/>
            <person name="Kim J.S."/>
            <person name="Kim D.S."/>
            <person name="Ko S.H."/>
            <person name="Yang S.H."/>
            <person name="Shin Y.K."/>
            <person name="Lee J.S."/>
        </authorList>
    </citation>
    <scope>NUCLEOTIDE SEQUENCE [LARGE SCALE GENOMIC DNA]</scope>
    <source>
        <strain evidence="1 2">KCTC 39748</strain>
    </source>
</reference>
<gene>
    <name evidence="1" type="ORF">Back2_16640</name>
</gene>
<protein>
    <submittedName>
        <fullName evidence="1">Uncharacterized protein</fullName>
    </submittedName>
</protein>
<keyword evidence="2" id="KW-1185">Reference proteome</keyword>
<name>A0A3G9IEN5_9ACTN</name>
<dbReference type="AlphaFoldDB" id="A0A3G9IEN5"/>
<dbReference type="Proteomes" id="UP000271573">
    <property type="component" value="Chromosome"/>
</dbReference>
<dbReference type="EMBL" id="AP019307">
    <property type="protein sequence ID" value="BBH17377.1"/>
    <property type="molecule type" value="Genomic_DNA"/>
</dbReference>
<dbReference type="KEGG" id="nbe:Back2_16640"/>
<sequence length="77" mass="8301">MPIYAGVAREAIRESALVPSRALRTYQLPALSGSAIDASVARSSGAAFERVVSMCFDEVVLPKVKARPAAEDDSEYW</sequence>